<dbReference type="CDD" id="cd00592">
    <property type="entry name" value="HTH_MerR-like"/>
    <property type="match status" value="1"/>
</dbReference>
<dbReference type="EMBL" id="RCUY01000005">
    <property type="protein sequence ID" value="RLP82847.1"/>
    <property type="molecule type" value="Genomic_DNA"/>
</dbReference>
<evidence type="ECO:0000259" key="2">
    <source>
        <dbReference type="PROSITE" id="PS50937"/>
    </source>
</evidence>
<keyword evidence="1" id="KW-0238">DNA-binding</keyword>
<reference evidence="3 4" key="1">
    <citation type="submission" date="2018-10" db="EMBL/GenBank/DDBJ databases">
        <authorList>
            <person name="Li J."/>
        </authorList>
    </citation>
    <scope>NUCLEOTIDE SEQUENCE [LARGE SCALE GENOMIC DNA]</scope>
    <source>
        <strain evidence="3 4">JCM 11654</strain>
    </source>
</reference>
<evidence type="ECO:0000256" key="1">
    <source>
        <dbReference type="ARBA" id="ARBA00023125"/>
    </source>
</evidence>
<name>A0A3L7AR40_9MICO</name>
<dbReference type="OrthoDB" id="3191171at2"/>
<dbReference type="Proteomes" id="UP000269438">
    <property type="component" value="Unassembled WGS sequence"/>
</dbReference>
<proteinExistence type="predicted"/>
<evidence type="ECO:0000313" key="4">
    <source>
        <dbReference type="Proteomes" id="UP000269438"/>
    </source>
</evidence>
<organism evidence="3 4">
    <name type="scientific">Mycetocola lacteus</name>
    <dbReference type="NCBI Taxonomy" id="76637"/>
    <lineage>
        <taxon>Bacteria</taxon>
        <taxon>Bacillati</taxon>
        <taxon>Actinomycetota</taxon>
        <taxon>Actinomycetes</taxon>
        <taxon>Micrococcales</taxon>
        <taxon>Microbacteriaceae</taxon>
        <taxon>Mycetocola</taxon>
    </lineage>
</organism>
<dbReference type="InterPro" id="IPR047057">
    <property type="entry name" value="MerR_fam"/>
</dbReference>
<dbReference type="InterPro" id="IPR000551">
    <property type="entry name" value="MerR-type_HTH_dom"/>
</dbReference>
<dbReference type="Gene3D" id="1.10.1660.10">
    <property type="match status" value="1"/>
</dbReference>
<comment type="caution">
    <text evidence="3">The sequence shown here is derived from an EMBL/GenBank/DDBJ whole genome shotgun (WGS) entry which is preliminary data.</text>
</comment>
<gene>
    <name evidence="3" type="ORF">D9V34_06215</name>
</gene>
<dbReference type="PANTHER" id="PTHR30204">
    <property type="entry name" value="REDOX-CYCLING DRUG-SENSING TRANSCRIPTIONAL ACTIVATOR SOXR"/>
    <property type="match status" value="1"/>
</dbReference>
<dbReference type="PROSITE" id="PS50937">
    <property type="entry name" value="HTH_MERR_2"/>
    <property type="match status" value="1"/>
</dbReference>
<dbReference type="Pfam" id="PF13411">
    <property type="entry name" value="MerR_1"/>
    <property type="match status" value="1"/>
</dbReference>
<dbReference type="PANTHER" id="PTHR30204:SF89">
    <property type="entry name" value="HTH MERR-TYPE DOMAIN-CONTAINING PROTEIN"/>
    <property type="match status" value="1"/>
</dbReference>
<accession>A0A3L7AR40</accession>
<dbReference type="AlphaFoldDB" id="A0A3L7AR40"/>
<dbReference type="RefSeq" id="WP_121687995.1">
    <property type="nucleotide sequence ID" value="NZ_RCUY01000005.1"/>
</dbReference>
<dbReference type="InterPro" id="IPR009061">
    <property type="entry name" value="DNA-bd_dom_put_sf"/>
</dbReference>
<dbReference type="GO" id="GO:0003677">
    <property type="term" value="F:DNA binding"/>
    <property type="evidence" value="ECO:0007669"/>
    <property type="project" value="UniProtKB-KW"/>
</dbReference>
<keyword evidence="4" id="KW-1185">Reference proteome</keyword>
<dbReference type="SUPFAM" id="SSF46955">
    <property type="entry name" value="Putative DNA-binding domain"/>
    <property type="match status" value="1"/>
</dbReference>
<protein>
    <submittedName>
        <fullName evidence="3">MerR family transcriptional regulator</fullName>
    </submittedName>
</protein>
<sequence>MSAQPARSQTGHASQDLGRVTGLISIGQVLARLSGDFPDLSNSKLRFLEEQGLVSPQRTRSGYRKFSGEDVERLRLILSLQRDHYLPLKVIRGYLSDMDNGITPVLPGGSTSMLQGARRLTRETLLSATGAPASLLTEAVSAGLIPAGESYAEDAATMLSTLVSLSQRGIEPRHLRGFHAQIEREVGLIERSVSSLAARPDAASRARAAEQAAEIGEGFDRVRAVLLRAALDRPRP</sequence>
<evidence type="ECO:0000313" key="3">
    <source>
        <dbReference type="EMBL" id="RLP82847.1"/>
    </source>
</evidence>
<feature type="domain" description="HTH merR-type" evidence="2">
    <location>
        <begin position="45"/>
        <end position="97"/>
    </location>
</feature>
<dbReference type="SMART" id="SM00422">
    <property type="entry name" value="HTH_MERR"/>
    <property type="match status" value="1"/>
</dbReference>
<dbReference type="GO" id="GO:0003700">
    <property type="term" value="F:DNA-binding transcription factor activity"/>
    <property type="evidence" value="ECO:0007669"/>
    <property type="project" value="InterPro"/>
</dbReference>